<keyword evidence="3" id="KW-0677">Repeat</keyword>
<evidence type="ECO:0000256" key="6">
    <source>
        <dbReference type="ARBA" id="ARBA00022884"/>
    </source>
</evidence>
<feature type="domain" description="RRM" evidence="11">
    <location>
        <begin position="157"/>
        <end position="237"/>
    </location>
</feature>
<feature type="region of interest" description="Disordered" evidence="10">
    <location>
        <begin position="745"/>
        <end position="788"/>
    </location>
</feature>
<dbReference type="Pfam" id="PF17780">
    <property type="entry name" value="OCRE"/>
    <property type="match status" value="1"/>
</dbReference>
<keyword evidence="16" id="KW-1185">Reference proteome</keyword>
<evidence type="ECO:0000256" key="9">
    <source>
        <dbReference type="PROSITE-ProRule" id="PRU00322"/>
    </source>
</evidence>
<dbReference type="SUPFAM" id="SSF54928">
    <property type="entry name" value="RNA-binding domain, RBD"/>
    <property type="match status" value="2"/>
</dbReference>
<keyword evidence="4 9" id="KW-0863">Zinc-finger</keyword>
<dbReference type="InterPro" id="IPR000467">
    <property type="entry name" value="G_patch_dom"/>
</dbReference>
<dbReference type="GO" id="GO:0005634">
    <property type="term" value="C:nucleus"/>
    <property type="evidence" value="ECO:0007669"/>
    <property type="project" value="UniProtKB-SubCell"/>
</dbReference>
<feature type="domain" description="RanBP2-type" evidence="14">
    <location>
        <begin position="238"/>
        <end position="275"/>
    </location>
</feature>
<dbReference type="PROSITE" id="PS50157">
    <property type="entry name" value="ZINC_FINGER_C2H2_2"/>
    <property type="match status" value="1"/>
</dbReference>
<keyword evidence="2" id="KW-0479">Metal-binding</keyword>
<evidence type="ECO:0000259" key="12">
    <source>
        <dbReference type="PROSITE" id="PS50157"/>
    </source>
</evidence>
<feature type="region of interest" description="Disordered" evidence="10">
    <location>
        <begin position="24"/>
        <end position="153"/>
    </location>
</feature>
<dbReference type="PROSITE" id="PS01358">
    <property type="entry name" value="ZF_RANBP2_1"/>
    <property type="match status" value="1"/>
</dbReference>
<evidence type="ECO:0000259" key="13">
    <source>
        <dbReference type="PROSITE" id="PS50174"/>
    </source>
</evidence>
<evidence type="ECO:0000313" key="16">
    <source>
        <dbReference type="Proteomes" id="UP000683360"/>
    </source>
</evidence>
<organism evidence="15 16">
    <name type="scientific">Mytilus edulis</name>
    <name type="common">Blue mussel</name>
    <dbReference type="NCBI Taxonomy" id="6550"/>
    <lineage>
        <taxon>Eukaryota</taxon>
        <taxon>Metazoa</taxon>
        <taxon>Spiralia</taxon>
        <taxon>Lophotrochozoa</taxon>
        <taxon>Mollusca</taxon>
        <taxon>Bivalvia</taxon>
        <taxon>Autobranchia</taxon>
        <taxon>Pteriomorphia</taxon>
        <taxon>Mytilida</taxon>
        <taxon>Mytiloidea</taxon>
        <taxon>Mytilidae</taxon>
        <taxon>Mytilinae</taxon>
        <taxon>Mytilus</taxon>
    </lineage>
</organism>
<dbReference type="CDD" id="cd12313">
    <property type="entry name" value="RRM1_RRM2_RBM5_like"/>
    <property type="match status" value="1"/>
</dbReference>
<evidence type="ECO:0000259" key="11">
    <source>
        <dbReference type="PROSITE" id="PS50102"/>
    </source>
</evidence>
<feature type="domain" description="G-patch" evidence="13">
    <location>
        <begin position="801"/>
        <end position="847"/>
    </location>
</feature>
<dbReference type="GO" id="GO:0003723">
    <property type="term" value="F:RNA binding"/>
    <property type="evidence" value="ECO:0007669"/>
    <property type="project" value="UniProtKB-UniRule"/>
</dbReference>
<gene>
    <name evidence="15" type="ORF">MEDL_68200</name>
</gene>
<reference evidence="15" key="1">
    <citation type="submission" date="2021-03" db="EMBL/GenBank/DDBJ databases">
        <authorList>
            <person name="Bekaert M."/>
        </authorList>
    </citation>
    <scope>NUCLEOTIDE SEQUENCE</scope>
</reference>
<evidence type="ECO:0000256" key="2">
    <source>
        <dbReference type="ARBA" id="ARBA00022723"/>
    </source>
</evidence>
<feature type="compositionally biased region" description="Basic and acidic residues" evidence="10">
    <location>
        <begin position="755"/>
        <end position="772"/>
    </location>
</feature>
<feature type="domain" description="RRM" evidence="11">
    <location>
        <begin position="294"/>
        <end position="376"/>
    </location>
</feature>
<evidence type="ECO:0000256" key="8">
    <source>
        <dbReference type="PROSITE-ProRule" id="PRU00176"/>
    </source>
</evidence>
<dbReference type="Pfam" id="PF01585">
    <property type="entry name" value="G-patch"/>
    <property type="match status" value="1"/>
</dbReference>
<dbReference type="EMBL" id="CAJPWZ010003318">
    <property type="protein sequence ID" value="CAG2256974.1"/>
    <property type="molecule type" value="Genomic_DNA"/>
</dbReference>
<name>A0A8S3VG55_MYTED</name>
<evidence type="ECO:0000259" key="14">
    <source>
        <dbReference type="PROSITE" id="PS50199"/>
    </source>
</evidence>
<dbReference type="OrthoDB" id="29221at2759"/>
<dbReference type="Gene3D" id="4.10.1060.10">
    <property type="entry name" value="Zinc finger, RanBP2-type"/>
    <property type="match status" value="1"/>
</dbReference>
<comment type="subcellular location">
    <subcellularLocation>
        <location evidence="1">Nucleus</location>
    </subcellularLocation>
</comment>
<evidence type="ECO:0000256" key="1">
    <source>
        <dbReference type="ARBA" id="ARBA00004123"/>
    </source>
</evidence>
<dbReference type="SUPFAM" id="SSF90209">
    <property type="entry name" value="Ran binding protein zinc finger-like"/>
    <property type="match status" value="1"/>
</dbReference>
<dbReference type="InterPro" id="IPR000504">
    <property type="entry name" value="RRM_dom"/>
</dbReference>
<dbReference type="InterPro" id="IPR001876">
    <property type="entry name" value="Znf_RanBP2"/>
</dbReference>
<feature type="region of interest" description="Disordered" evidence="10">
    <location>
        <begin position="646"/>
        <end position="702"/>
    </location>
</feature>
<dbReference type="SMART" id="SM00360">
    <property type="entry name" value="RRM"/>
    <property type="match status" value="2"/>
</dbReference>
<evidence type="ECO:0000256" key="3">
    <source>
        <dbReference type="ARBA" id="ARBA00022737"/>
    </source>
</evidence>
<dbReference type="InterPro" id="IPR012677">
    <property type="entry name" value="Nucleotide-bd_a/b_plait_sf"/>
</dbReference>
<feature type="compositionally biased region" description="Basic and acidic residues" evidence="10">
    <location>
        <begin position="81"/>
        <end position="102"/>
    </location>
</feature>
<dbReference type="PROSITE" id="PS50174">
    <property type="entry name" value="G_PATCH"/>
    <property type="match status" value="1"/>
</dbReference>
<dbReference type="PROSITE" id="PS50102">
    <property type="entry name" value="RRM"/>
    <property type="match status" value="2"/>
</dbReference>
<dbReference type="InterPro" id="IPR041591">
    <property type="entry name" value="OCRE"/>
</dbReference>
<evidence type="ECO:0000313" key="15">
    <source>
        <dbReference type="EMBL" id="CAG2256974.1"/>
    </source>
</evidence>
<dbReference type="InterPro" id="IPR036443">
    <property type="entry name" value="Znf_RanBP2_sf"/>
</dbReference>
<feature type="domain" description="C2H2-type" evidence="12">
    <location>
        <begin position="710"/>
        <end position="740"/>
    </location>
</feature>
<keyword evidence="6 8" id="KW-0694">RNA-binding</keyword>
<feature type="region of interest" description="Disordered" evidence="10">
    <location>
        <begin position="557"/>
        <end position="579"/>
    </location>
</feature>
<dbReference type="SMART" id="SM00443">
    <property type="entry name" value="G_patch"/>
    <property type="match status" value="1"/>
</dbReference>
<keyword evidence="5" id="KW-0862">Zinc</keyword>
<dbReference type="GO" id="GO:0000398">
    <property type="term" value="P:mRNA splicing, via spliceosome"/>
    <property type="evidence" value="ECO:0007669"/>
    <property type="project" value="TreeGrafter"/>
</dbReference>
<dbReference type="InterPro" id="IPR013087">
    <property type="entry name" value="Znf_C2H2_type"/>
</dbReference>
<dbReference type="PROSITE" id="PS50199">
    <property type="entry name" value="ZF_RANBP2_2"/>
    <property type="match status" value="1"/>
</dbReference>
<sequence>MKSRLYNSSIKMEVQNYNSENFMGAYNNGEYNAEEGEYEEPYNPGEEFIELDSTQEGEVSPTSQEKERDRERRHRHRDRRDRRSGDKDRHERRRDRDRDRRDRERRHSGRDRSSHREDRYDEDTGSTDGDSRDNFRDYNRGNEDRGGEKWMTDTPTNTILLRGLPQNIEEADIRGELMMFGAPVKDVRLMRRSSGASRGFAFVEFQSIADAQRWMDQNQGRLKLQNQFHISMHYSTPKTGPEKNLHKTDWTCGKCGVHNFKRRDHCFKCNLSREESDRKNEADGFDQVGTNPCNTLIFRGLDALTTEDNLIRALSTVRISDIKNIQVMRDESTSISRGYGFLELGSVMEATQLLNCISQVSFEVDGKMILVNFAKNTYSTVMATLAAQYAGEQQGTYDVNQQSTYYDGYYQQGTEYDQQQYSGQYYDGQNYDYSQYYDQNGAAATPTQTDSTNAAAAVAQAAIQQANAVKHLVNKQVKGQVPELQVVNQDQSQQSAPEYQVYPPPDVSQYQYEETSGYYYDPTTTLYYDASTQYYYNAQTGQFLYWDADKFTYLPAPNGDENSGRDGDQRKEPGNKKEKVKVAKKIAKDMEKWAKSLNAQKETIKHFNKTFQTISGVRIMDDKKESATADAGFAILEMSVKGGLVEDKKLMPPPPFLSGGPANQSQSPTTQAASAAGLVASYGGDSDSDGEEDSQGGGVDESKLTDWNKLACLLCKRQFQTKEILVKHQQMSGLHKENLEKLYRSKGVNQGGNSDAEKLQYRDRAKERREKYGIPPPPEPRNKRPEVPAVYEEPTKTGIGGENIGNKLLQKMGWSAGQGLGKNRQGIVAPITAQRRNATAGLGMRGASNVASGGDSYKEAARKNIFARYQETE</sequence>
<feature type="compositionally biased region" description="Basic and acidic residues" evidence="10">
    <location>
        <begin position="562"/>
        <end position="579"/>
    </location>
</feature>
<dbReference type="CDD" id="cd16162">
    <property type="entry name" value="OCRE_RBM5_like"/>
    <property type="match status" value="1"/>
</dbReference>
<dbReference type="Gene3D" id="3.30.70.330">
    <property type="match status" value="2"/>
</dbReference>
<dbReference type="PANTHER" id="PTHR13948">
    <property type="entry name" value="RNA-BINDING PROTEIN"/>
    <property type="match status" value="1"/>
</dbReference>
<dbReference type="PANTHER" id="PTHR13948:SF3">
    <property type="entry name" value="FI21118P1"/>
    <property type="match status" value="1"/>
</dbReference>
<dbReference type="InterPro" id="IPR035979">
    <property type="entry name" value="RBD_domain_sf"/>
</dbReference>
<evidence type="ECO:0000256" key="7">
    <source>
        <dbReference type="ARBA" id="ARBA00023242"/>
    </source>
</evidence>
<evidence type="ECO:0000256" key="5">
    <source>
        <dbReference type="ARBA" id="ARBA00022833"/>
    </source>
</evidence>
<keyword evidence="7" id="KW-0539">Nucleus</keyword>
<dbReference type="Pfam" id="PF00076">
    <property type="entry name" value="RRM_1"/>
    <property type="match status" value="1"/>
</dbReference>
<protein>
    <submittedName>
        <fullName evidence="15">RBM5_10</fullName>
    </submittedName>
</protein>
<accession>A0A8S3VG55</accession>
<dbReference type="Proteomes" id="UP000683360">
    <property type="component" value="Unassembled WGS sequence"/>
</dbReference>
<evidence type="ECO:0000256" key="4">
    <source>
        <dbReference type="ARBA" id="ARBA00022771"/>
    </source>
</evidence>
<dbReference type="GO" id="GO:0008270">
    <property type="term" value="F:zinc ion binding"/>
    <property type="evidence" value="ECO:0007669"/>
    <property type="project" value="UniProtKB-KW"/>
</dbReference>
<proteinExistence type="predicted"/>
<feature type="compositionally biased region" description="Basic and acidic residues" evidence="10">
    <location>
        <begin position="110"/>
        <end position="119"/>
    </location>
</feature>
<comment type="caution">
    <text evidence="15">The sequence shown here is derived from an EMBL/GenBank/DDBJ whole genome shotgun (WGS) entry which is preliminary data.</text>
</comment>
<feature type="compositionally biased region" description="Basic residues" evidence="10">
    <location>
        <begin position="71"/>
        <end position="80"/>
    </location>
</feature>
<dbReference type="AlphaFoldDB" id="A0A8S3VG55"/>
<feature type="compositionally biased region" description="Basic and acidic residues" evidence="10">
    <location>
        <begin position="129"/>
        <end position="151"/>
    </location>
</feature>
<feature type="compositionally biased region" description="Low complexity" evidence="10">
    <location>
        <begin position="662"/>
        <end position="685"/>
    </location>
</feature>
<dbReference type="SMART" id="SM00547">
    <property type="entry name" value="ZnF_RBZ"/>
    <property type="match status" value="1"/>
</dbReference>
<evidence type="ECO:0000256" key="10">
    <source>
        <dbReference type="SAM" id="MobiDB-lite"/>
    </source>
</evidence>